<evidence type="ECO:0000256" key="16">
    <source>
        <dbReference type="ARBA" id="ARBA00068150"/>
    </source>
</evidence>
<evidence type="ECO:0000256" key="14">
    <source>
        <dbReference type="ARBA" id="ARBA00023136"/>
    </source>
</evidence>
<evidence type="ECO:0000259" key="20">
    <source>
        <dbReference type="PROSITE" id="PS50110"/>
    </source>
</evidence>
<dbReference type="FunFam" id="3.30.565.10:FF:000010">
    <property type="entry name" value="Sensor histidine kinase RcsC"/>
    <property type="match status" value="1"/>
</dbReference>
<comment type="subcellular location">
    <subcellularLocation>
        <location evidence="2">Cell inner membrane</location>
        <topology evidence="2">Multi-pass membrane protein</topology>
    </subcellularLocation>
</comment>
<dbReference type="SUPFAM" id="SSF47384">
    <property type="entry name" value="Homodimeric domain of signal transducing histidine kinase"/>
    <property type="match status" value="1"/>
</dbReference>
<dbReference type="Gene3D" id="3.30.450.20">
    <property type="entry name" value="PAS domain"/>
    <property type="match status" value="1"/>
</dbReference>
<sequence length="790" mass="87759">MKKLQTLIADNEDWLIERVLFYAKKHGYTQFTSTLKEAWRASIQGLSAPLIDALTIFGNLPDLHAGTDFTKNPITTFGVQQAIQHRARGVTLQLFLGLNKYYRQTYVDLVMEDRLPSEEKERYRLFIERFFDLIELGFCSEWTNATESKKLAETQERNRALANEKNKYLTIFESLKDPVILLDDEGAIQNMNHAAHELFVGNRDPGALYYGADQKHSIENQVDFLKAHIGESDKFEIALKTKDGMQEFEVRVQRMLDVSDKFLGTVMILNNVAAYKRANELAEAASKMKSSFLATMSHEIRTPINGILGMANLLMDTPLSQDQMDYLEKITSSGEVLMAVLNDILDYSKIEAGVLTLETVDFNLCEVMEQVAELVAPAATKKGLEFGLSLSEEVPCFLLGDPGKIRQVLLNLASNAVKFTPSGSVTMEVQCNQESDKPMVRFNVIDTGIGVSEEKIDHLFEPFTQENASITRLYGGTGLGLAICKKLVTAMDGTITCSNTGQGSIFTFEVPLHEGKPQSSSGEVISQVWKPRSLDVLLVEDNEVNMLVAEGFLKRQGHNVFRAGSAEDALDQLAERPFELILMDIRLPGMSGLDAVRAIRASRDKLCARTPIIVLSANVIRSEVEKCFVAGANGFLGKPFTPEDMESAISDCLSEHAGVARITNKPQQKTYPLIDPKVMQQHLELLGPQPATRIITAFMDTAPQTIETLRQALDNRAYADVADQAHSLKSAVGNVGLVHAADLAKQLEIAANEQNQDRSLAIYQALETNFRQSLRLLQEGWENVLSDHVA</sequence>
<evidence type="ECO:0000256" key="5">
    <source>
        <dbReference type="ARBA" id="ARBA00022519"/>
    </source>
</evidence>
<dbReference type="InterPro" id="IPR005467">
    <property type="entry name" value="His_kinase_dom"/>
</dbReference>
<feature type="domain" description="Response regulatory" evidence="20">
    <location>
        <begin position="535"/>
        <end position="653"/>
    </location>
</feature>
<evidence type="ECO:0000256" key="2">
    <source>
        <dbReference type="ARBA" id="ARBA00004429"/>
    </source>
</evidence>
<feature type="modified residue" description="4-aspartylphosphate" evidence="18">
    <location>
        <position position="584"/>
    </location>
</feature>
<dbReference type="CDD" id="cd17546">
    <property type="entry name" value="REC_hyHK_CKI1_RcsC-like"/>
    <property type="match status" value="1"/>
</dbReference>
<dbReference type="PROSITE" id="PS50109">
    <property type="entry name" value="HIS_KIN"/>
    <property type="match status" value="1"/>
</dbReference>
<dbReference type="InterPro" id="IPR001789">
    <property type="entry name" value="Sig_transdc_resp-reg_receiver"/>
</dbReference>
<dbReference type="Gene3D" id="3.30.565.10">
    <property type="entry name" value="Histidine kinase-like ATPase, C-terminal domain"/>
    <property type="match status" value="1"/>
</dbReference>
<dbReference type="PRINTS" id="PR00344">
    <property type="entry name" value="BCTRLSENSOR"/>
</dbReference>
<dbReference type="GO" id="GO:0005886">
    <property type="term" value="C:plasma membrane"/>
    <property type="evidence" value="ECO:0007669"/>
    <property type="project" value="UniProtKB-SubCell"/>
</dbReference>
<dbReference type="InterPro" id="IPR036641">
    <property type="entry name" value="HPT_dom_sf"/>
</dbReference>
<evidence type="ECO:0000256" key="10">
    <source>
        <dbReference type="ARBA" id="ARBA00022777"/>
    </source>
</evidence>
<dbReference type="Pfam" id="PF00512">
    <property type="entry name" value="HisKA"/>
    <property type="match status" value="1"/>
</dbReference>
<dbReference type="InterPro" id="IPR004358">
    <property type="entry name" value="Sig_transdc_His_kin-like_C"/>
</dbReference>
<dbReference type="InterPro" id="IPR035965">
    <property type="entry name" value="PAS-like_dom_sf"/>
</dbReference>
<dbReference type="AlphaFoldDB" id="A0A0F7JYD0"/>
<feature type="domain" description="HPt" evidence="21">
    <location>
        <begin position="687"/>
        <end position="790"/>
    </location>
</feature>
<comment type="catalytic activity">
    <reaction evidence="1">
        <text>ATP + protein L-histidine = ADP + protein N-phospho-L-histidine.</text>
        <dbReference type="EC" id="2.7.13.3"/>
    </reaction>
</comment>
<accession>A0A0F7JYD0</accession>
<evidence type="ECO:0000256" key="3">
    <source>
        <dbReference type="ARBA" id="ARBA00012438"/>
    </source>
</evidence>
<dbReference type="PANTHER" id="PTHR43047:SF64">
    <property type="entry name" value="HISTIDINE KINASE CONTAINING CHEY-HOMOLOGOUS RECEIVER DOMAIN AND PAS DOMAIN-RELATED"/>
    <property type="match status" value="1"/>
</dbReference>
<dbReference type="PATRIC" id="fig|1543721.4.peg.2226"/>
<dbReference type="GO" id="GO:0000155">
    <property type="term" value="F:phosphorelay sensor kinase activity"/>
    <property type="evidence" value="ECO:0007669"/>
    <property type="project" value="InterPro"/>
</dbReference>
<dbReference type="Pfam" id="PF01627">
    <property type="entry name" value="Hpt"/>
    <property type="match status" value="1"/>
</dbReference>
<keyword evidence="14" id="KW-0472">Membrane</keyword>
<evidence type="ECO:0000313" key="22">
    <source>
        <dbReference type="EMBL" id="AKH20747.1"/>
    </source>
</evidence>
<evidence type="ECO:0000256" key="11">
    <source>
        <dbReference type="ARBA" id="ARBA00022840"/>
    </source>
</evidence>
<dbReference type="InterPro" id="IPR003594">
    <property type="entry name" value="HATPase_dom"/>
</dbReference>
<evidence type="ECO:0000256" key="17">
    <source>
        <dbReference type="PROSITE-ProRule" id="PRU00110"/>
    </source>
</evidence>
<keyword evidence="23" id="KW-1185">Reference proteome</keyword>
<dbReference type="KEGG" id="seds:AAY24_10735"/>
<dbReference type="SUPFAM" id="SSF55874">
    <property type="entry name" value="ATPase domain of HSP90 chaperone/DNA topoisomerase II/histidine kinase"/>
    <property type="match status" value="1"/>
</dbReference>
<feature type="domain" description="Histidine kinase" evidence="19">
    <location>
        <begin position="295"/>
        <end position="514"/>
    </location>
</feature>
<dbReference type="InterPro" id="IPR011006">
    <property type="entry name" value="CheY-like_superfamily"/>
</dbReference>
<dbReference type="Gene3D" id="3.40.50.2300">
    <property type="match status" value="1"/>
</dbReference>
<evidence type="ECO:0000313" key="23">
    <source>
        <dbReference type="Proteomes" id="UP000034410"/>
    </source>
</evidence>
<dbReference type="SUPFAM" id="SSF55785">
    <property type="entry name" value="PYP-like sensor domain (PAS domain)"/>
    <property type="match status" value="1"/>
</dbReference>
<evidence type="ECO:0000259" key="19">
    <source>
        <dbReference type="PROSITE" id="PS50109"/>
    </source>
</evidence>
<keyword evidence="4" id="KW-1003">Cell membrane</keyword>
<dbReference type="Pfam" id="PF00072">
    <property type="entry name" value="Response_reg"/>
    <property type="match status" value="1"/>
</dbReference>
<name>A0A0F7JYD0_9GAMM</name>
<keyword evidence="5" id="KW-0997">Cell inner membrane</keyword>
<dbReference type="RefSeq" id="WP_046859677.1">
    <property type="nucleotide sequence ID" value="NZ_CP011412.1"/>
</dbReference>
<keyword evidence="10" id="KW-0418">Kinase</keyword>
<dbReference type="EC" id="2.7.13.3" evidence="3"/>
<dbReference type="EMBL" id="CP011412">
    <property type="protein sequence ID" value="AKH20747.1"/>
    <property type="molecule type" value="Genomic_DNA"/>
</dbReference>
<dbReference type="PROSITE" id="PS50894">
    <property type="entry name" value="HPT"/>
    <property type="match status" value="1"/>
</dbReference>
<dbReference type="SMART" id="SM00448">
    <property type="entry name" value="REC"/>
    <property type="match status" value="1"/>
</dbReference>
<dbReference type="InterPro" id="IPR036097">
    <property type="entry name" value="HisK_dim/P_sf"/>
</dbReference>
<organism evidence="22 23">
    <name type="scientific">Sedimenticola thiotaurini</name>
    <dbReference type="NCBI Taxonomy" id="1543721"/>
    <lineage>
        <taxon>Bacteria</taxon>
        <taxon>Pseudomonadati</taxon>
        <taxon>Pseudomonadota</taxon>
        <taxon>Gammaproteobacteria</taxon>
        <taxon>Chromatiales</taxon>
        <taxon>Sedimenticolaceae</taxon>
        <taxon>Sedimenticola</taxon>
    </lineage>
</organism>
<evidence type="ECO:0000256" key="9">
    <source>
        <dbReference type="ARBA" id="ARBA00022741"/>
    </source>
</evidence>
<gene>
    <name evidence="22" type="ORF">AAY24_10735</name>
</gene>
<dbReference type="Proteomes" id="UP000034410">
    <property type="component" value="Chromosome"/>
</dbReference>
<dbReference type="Pfam" id="PF02518">
    <property type="entry name" value="HATPase_c"/>
    <property type="match status" value="1"/>
</dbReference>
<dbReference type="CDD" id="cd00082">
    <property type="entry name" value="HisKA"/>
    <property type="match status" value="1"/>
</dbReference>
<evidence type="ECO:0000256" key="4">
    <source>
        <dbReference type="ARBA" id="ARBA00022475"/>
    </source>
</evidence>
<keyword evidence="8" id="KW-0812">Transmembrane</keyword>
<evidence type="ECO:0000256" key="7">
    <source>
        <dbReference type="ARBA" id="ARBA00022679"/>
    </source>
</evidence>
<dbReference type="InterPro" id="IPR003661">
    <property type="entry name" value="HisK_dim/P_dom"/>
</dbReference>
<keyword evidence="13" id="KW-0902">Two-component regulatory system</keyword>
<dbReference type="Gene3D" id="1.20.120.160">
    <property type="entry name" value="HPT domain"/>
    <property type="match status" value="1"/>
</dbReference>
<keyword evidence="9" id="KW-0547">Nucleotide-binding</keyword>
<protein>
    <recommendedName>
        <fullName evidence="16">Sensory/regulatory protein RpfC</fullName>
        <ecNumber evidence="3">2.7.13.3</ecNumber>
    </recommendedName>
</protein>
<keyword evidence="6 18" id="KW-0597">Phosphoprotein</keyword>
<feature type="modified residue" description="Phosphohistidine" evidence="17">
    <location>
        <position position="726"/>
    </location>
</feature>
<dbReference type="SUPFAM" id="SSF52172">
    <property type="entry name" value="CheY-like"/>
    <property type="match status" value="1"/>
</dbReference>
<evidence type="ECO:0000256" key="1">
    <source>
        <dbReference type="ARBA" id="ARBA00000085"/>
    </source>
</evidence>
<evidence type="ECO:0000256" key="15">
    <source>
        <dbReference type="ARBA" id="ARBA00064003"/>
    </source>
</evidence>
<evidence type="ECO:0000256" key="18">
    <source>
        <dbReference type="PROSITE-ProRule" id="PRU00169"/>
    </source>
</evidence>
<dbReference type="CDD" id="cd00088">
    <property type="entry name" value="HPT"/>
    <property type="match status" value="1"/>
</dbReference>
<evidence type="ECO:0000256" key="12">
    <source>
        <dbReference type="ARBA" id="ARBA00022989"/>
    </source>
</evidence>
<dbReference type="OrthoDB" id="9810730at2"/>
<dbReference type="SMART" id="SM00073">
    <property type="entry name" value="HPT"/>
    <property type="match status" value="1"/>
</dbReference>
<comment type="subunit">
    <text evidence="15">At low DSF concentrations, interacts with RpfF.</text>
</comment>
<dbReference type="PROSITE" id="PS50110">
    <property type="entry name" value="RESPONSE_REGULATORY"/>
    <property type="match status" value="1"/>
</dbReference>
<dbReference type="SMART" id="SM00387">
    <property type="entry name" value="HATPase_c"/>
    <property type="match status" value="1"/>
</dbReference>
<evidence type="ECO:0000256" key="8">
    <source>
        <dbReference type="ARBA" id="ARBA00022692"/>
    </source>
</evidence>
<dbReference type="GO" id="GO:0005524">
    <property type="term" value="F:ATP binding"/>
    <property type="evidence" value="ECO:0007669"/>
    <property type="project" value="UniProtKB-KW"/>
</dbReference>
<dbReference type="SUPFAM" id="SSF47226">
    <property type="entry name" value="Histidine-containing phosphotransfer domain, HPT domain"/>
    <property type="match status" value="1"/>
</dbReference>
<evidence type="ECO:0000256" key="6">
    <source>
        <dbReference type="ARBA" id="ARBA00022553"/>
    </source>
</evidence>
<dbReference type="Gene3D" id="1.10.287.130">
    <property type="match status" value="1"/>
</dbReference>
<reference evidence="22 23" key="1">
    <citation type="journal article" date="2015" name="Genome Announc.">
        <title>Complete Genome Sequence of Sedimenticola thiotaurini Strain SIP-G1, a Polyphosphate- and Polyhydroxyalkanoate-Accumulating Sulfur-Oxidizing Gammaproteobacterium Isolated from Salt Marsh Sediments.</title>
        <authorList>
            <person name="Flood B.E."/>
            <person name="Jones D.S."/>
            <person name="Bailey J.V."/>
        </authorList>
    </citation>
    <scope>NUCLEOTIDE SEQUENCE [LARGE SCALE GENOMIC DNA]</scope>
    <source>
        <strain evidence="22 23">SIP-G1</strain>
    </source>
</reference>
<proteinExistence type="predicted"/>
<dbReference type="PANTHER" id="PTHR43047">
    <property type="entry name" value="TWO-COMPONENT HISTIDINE PROTEIN KINASE"/>
    <property type="match status" value="1"/>
</dbReference>
<dbReference type="SMART" id="SM00388">
    <property type="entry name" value="HisKA"/>
    <property type="match status" value="1"/>
</dbReference>
<keyword evidence="12" id="KW-1133">Transmembrane helix</keyword>
<evidence type="ECO:0000256" key="13">
    <source>
        <dbReference type="ARBA" id="ARBA00023012"/>
    </source>
</evidence>
<evidence type="ECO:0000259" key="21">
    <source>
        <dbReference type="PROSITE" id="PS50894"/>
    </source>
</evidence>
<keyword evidence="11" id="KW-0067">ATP-binding</keyword>
<keyword evidence="7" id="KW-0808">Transferase</keyword>
<dbReference type="FunFam" id="1.10.287.130:FF:000002">
    <property type="entry name" value="Two-component osmosensing histidine kinase"/>
    <property type="match status" value="1"/>
</dbReference>
<dbReference type="CDD" id="cd16922">
    <property type="entry name" value="HATPase_EvgS-ArcB-TorS-like"/>
    <property type="match status" value="1"/>
</dbReference>
<dbReference type="InterPro" id="IPR036890">
    <property type="entry name" value="HATPase_C_sf"/>
</dbReference>
<dbReference type="InterPro" id="IPR008207">
    <property type="entry name" value="Sig_transdc_His_kin_Hpt_dom"/>
</dbReference>